<proteinExistence type="inferred from homology"/>
<evidence type="ECO:0000313" key="9">
    <source>
        <dbReference type="EMBL" id="SGZ39193.1"/>
    </source>
</evidence>
<dbReference type="GO" id="GO:0005819">
    <property type="term" value="C:spindle"/>
    <property type="evidence" value="ECO:0007669"/>
    <property type="project" value="UniProtKB-SubCell"/>
</dbReference>
<keyword evidence="5" id="KW-0206">Cytoskeleton</keyword>
<evidence type="ECO:0000256" key="4">
    <source>
        <dbReference type="ARBA" id="ARBA00022490"/>
    </source>
</evidence>
<keyword evidence="6" id="KW-0539">Nucleus</keyword>
<evidence type="ECO:0000256" key="3">
    <source>
        <dbReference type="ARBA" id="ARBA00010042"/>
    </source>
</evidence>
<dbReference type="Pfam" id="PF03941">
    <property type="entry name" value="INCENP_ARK-bind"/>
    <property type="match status" value="1"/>
</dbReference>
<evidence type="ECO:0000256" key="6">
    <source>
        <dbReference type="ARBA" id="ARBA00023242"/>
    </source>
</evidence>
<accession>A0A1L0CLC9</accession>
<evidence type="ECO:0000313" key="10">
    <source>
        <dbReference type="Proteomes" id="UP000183365"/>
    </source>
</evidence>
<comment type="similarity">
    <text evidence="3">Belongs to the INCENP family.</text>
</comment>
<sequence length="532" mass="59793">MDEEDWISKCGAKQAYRVSKNDDSTLYHYSTYSKNIIKKFSDISNIGTKTLIELNNFKISYDHEFEELTAVFDTKLSNENLDSKKIPEYIINEMNTYKANLKIQQEKSKELDVIERLNRPKTPKARSRSPLRIQNSFSPKNVNKISRSPSIKSTKSHSAQNGKEDLSVKVDKALSTRSTMFKSLQKGNAESSNEHNSNEAANTTKANTHISNIVRKQSISGLEAAPSGYLKNKTAKASSYFKPLPSGSISMSNKHLVLNKDEHHLEPLKENQDTESKKVSAGNFTKTNVFDRLTSMSTVASTMRYGGARVTGKRVSPVKLKKSPIKIQAKKTTITPRRNLDAKIKGASKRDQRIESPTKGMSEVADVITGGTFSTPANIKVVDRSKSMAKGSSNKKPVATRIVKNKVNIPFEDNMENNEKENKEANDDLKRSPFKSPTKLNSVLYDLDLKDHRQRLGDKEHTDYINETLPEIISDSESESSKHEIKSKFMKDWAADSSLLSLIRSQQRDKSKDPTRIFGPIQNVGLLDKILK</sequence>
<organism evidence="9 10">
    <name type="scientific">Hanseniaspora guilliermondii</name>
    <dbReference type="NCBI Taxonomy" id="56406"/>
    <lineage>
        <taxon>Eukaryota</taxon>
        <taxon>Fungi</taxon>
        <taxon>Dikarya</taxon>
        <taxon>Ascomycota</taxon>
        <taxon>Saccharomycotina</taxon>
        <taxon>Saccharomycetes</taxon>
        <taxon>Saccharomycodales</taxon>
        <taxon>Saccharomycodaceae</taxon>
        <taxon>Hanseniaspora</taxon>
    </lineage>
</organism>
<gene>
    <name evidence="9" type="ORF">HGUI_01393</name>
</gene>
<name>A0A1L0CLC9_9ASCO</name>
<dbReference type="OrthoDB" id="6123at2759"/>
<feature type="region of interest" description="Disordered" evidence="7">
    <location>
        <begin position="411"/>
        <end position="435"/>
    </location>
</feature>
<feature type="compositionally biased region" description="Basic residues" evidence="7">
    <location>
        <begin position="119"/>
        <end position="129"/>
    </location>
</feature>
<dbReference type="GO" id="GO:0005634">
    <property type="term" value="C:nucleus"/>
    <property type="evidence" value="ECO:0007669"/>
    <property type="project" value="UniProtKB-SubCell"/>
</dbReference>
<feature type="domain" description="Inner centromere protein ARK-binding" evidence="8">
    <location>
        <begin position="471"/>
        <end position="523"/>
    </location>
</feature>
<evidence type="ECO:0000256" key="2">
    <source>
        <dbReference type="ARBA" id="ARBA00004186"/>
    </source>
</evidence>
<keyword evidence="10" id="KW-1185">Reference proteome</keyword>
<feature type="compositionally biased region" description="Basic and acidic residues" evidence="7">
    <location>
        <begin position="417"/>
        <end position="431"/>
    </location>
</feature>
<keyword evidence="4" id="KW-0963">Cytoplasm</keyword>
<dbReference type="InterPro" id="IPR005635">
    <property type="entry name" value="Inner_centromere_prot_ARK-bd"/>
</dbReference>
<feature type="compositionally biased region" description="Polar residues" evidence="7">
    <location>
        <begin position="132"/>
        <end position="161"/>
    </location>
</feature>
<evidence type="ECO:0000256" key="5">
    <source>
        <dbReference type="ARBA" id="ARBA00023212"/>
    </source>
</evidence>
<dbReference type="AlphaFoldDB" id="A0A1L0CLC9"/>
<dbReference type="EMBL" id="FQNF01000019">
    <property type="protein sequence ID" value="SGZ39193.1"/>
    <property type="molecule type" value="Genomic_DNA"/>
</dbReference>
<comment type="subcellular location">
    <subcellularLocation>
        <location evidence="2">Cytoplasm</location>
        <location evidence="2">Cytoskeleton</location>
        <location evidence="2">Spindle</location>
    </subcellularLocation>
    <subcellularLocation>
        <location evidence="1">Nucleus</location>
    </subcellularLocation>
</comment>
<evidence type="ECO:0000256" key="1">
    <source>
        <dbReference type="ARBA" id="ARBA00004123"/>
    </source>
</evidence>
<evidence type="ECO:0000256" key="7">
    <source>
        <dbReference type="SAM" id="MobiDB-lite"/>
    </source>
</evidence>
<protein>
    <recommendedName>
        <fullName evidence="8">Inner centromere protein ARK-binding domain-containing protein</fullName>
    </recommendedName>
</protein>
<reference evidence="10" key="1">
    <citation type="submission" date="2016-11" db="EMBL/GenBank/DDBJ databases">
        <authorList>
            <person name="Guldener U."/>
        </authorList>
    </citation>
    <scope>NUCLEOTIDE SEQUENCE [LARGE SCALE GENOMIC DNA]</scope>
</reference>
<dbReference type="Proteomes" id="UP000183365">
    <property type="component" value="Unassembled WGS sequence"/>
</dbReference>
<dbReference type="VEuPathDB" id="FungiDB:HGUI_01393"/>
<evidence type="ECO:0000259" key="8">
    <source>
        <dbReference type="Pfam" id="PF03941"/>
    </source>
</evidence>
<feature type="region of interest" description="Disordered" evidence="7">
    <location>
        <begin position="183"/>
        <end position="209"/>
    </location>
</feature>
<feature type="region of interest" description="Disordered" evidence="7">
    <location>
        <begin position="115"/>
        <end position="169"/>
    </location>
</feature>